<name>A0AAV7W4E2_PLEWA</name>
<protein>
    <submittedName>
        <fullName evidence="1">Uncharacterized protein</fullName>
    </submittedName>
</protein>
<organism evidence="1 2">
    <name type="scientific">Pleurodeles waltl</name>
    <name type="common">Iberian ribbed newt</name>
    <dbReference type="NCBI Taxonomy" id="8319"/>
    <lineage>
        <taxon>Eukaryota</taxon>
        <taxon>Metazoa</taxon>
        <taxon>Chordata</taxon>
        <taxon>Craniata</taxon>
        <taxon>Vertebrata</taxon>
        <taxon>Euteleostomi</taxon>
        <taxon>Amphibia</taxon>
        <taxon>Batrachia</taxon>
        <taxon>Caudata</taxon>
        <taxon>Salamandroidea</taxon>
        <taxon>Salamandridae</taxon>
        <taxon>Pleurodelinae</taxon>
        <taxon>Pleurodeles</taxon>
    </lineage>
</organism>
<reference evidence="1" key="1">
    <citation type="journal article" date="2022" name="bioRxiv">
        <title>Sequencing and chromosome-scale assembly of the giantPleurodeles waltlgenome.</title>
        <authorList>
            <person name="Brown T."/>
            <person name="Elewa A."/>
            <person name="Iarovenko S."/>
            <person name="Subramanian E."/>
            <person name="Araus A.J."/>
            <person name="Petzold A."/>
            <person name="Susuki M."/>
            <person name="Suzuki K.-i.T."/>
            <person name="Hayashi T."/>
            <person name="Toyoda A."/>
            <person name="Oliveira C."/>
            <person name="Osipova E."/>
            <person name="Leigh N.D."/>
            <person name="Simon A."/>
            <person name="Yun M.H."/>
        </authorList>
    </citation>
    <scope>NUCLEOTIDE SEQUENCE</scope>
    <source>
        <strain evidence="1">20211129_DDA</strain>
        <tissue evidence="1">Liver</tissue>
    </source>
</reference>
<dbReference type="EMBL" id="JANPWB010000002">
    <property type="protein sequence ID" value="KAJ1207611.1"/>
    <property type="molecule type" value="Genomic_DNA"/>
</dbReference>
<comment type="caution">
    <text evidence="1">The sequence shown here is derived from an EMBL/GenBank/DDBJ whole genome shotgun (WGS) entry which is preliminary data.</text>
</comment>
<evidence type="ECO:0000313" key="2">
    <source>
        <dbReference type="Proteomes" id="UP001066276"/>
    </source>
</evidence>
<dbReference type="AlphaFoldDB" id="A0AAV7W4E2"/>
<accession>A0AAV7W4E2</accession>
<proteinExistence type="predicted"/>
<sequence>MNVAERLTLCGCPCPFYALHPDHGGHKSVPLCNCAHACQLWDAAPLQRFSTQFQPTCQWGRPSKTKWVQSDEDSALQNGGLSLWGRPAVLCMRPGLRAGHSAYYRFRWTWRGARPLMASAGAPLQGYSTGKPATAGPDSIWAAPQQGGPGRCRFFRIDSALALPAKLYQRRLTAPVAHGSKHQPRAIRCPAPRTQSTQVPIRALARLQQMSVRVLLSLKEDATAFGAMSFYSYP</sequence>
<dbReference type="Proteomes" id="UP001066276">
    <property type="component" value="Chromosome 1_2"/>
</dbReference>
<evidence type="ECO:0000313" key="1">
    <source>
        <dbReference type="EMBL" id="KAJ1207611.1"/>
    </source>
</evidence>
<gene>
    <name evidence="1" type="ORF">NDU88_003001</name>
</gene>
<keyword evidence="2" id="KW-1185">Reference proteome</keyword>